<proteinExistence type="predicted"/>
<comment type="caution">
    <text evidence="1">The sequence shown here is derived from an EMBL/GenBank/DDBJ whole genome shotgun (WGS) entry which is preliminary data.</text>
</comment>
<dbReference type="Proteomes" id="UP000295443">
    <property type="component" value="Unassembled WGS sequence"/>
</dbReference>
<gene>
    <name evidence="1" type="ORF">EZJ19_11190</name>
</gene>
<dbReference type="AlphaFoldDB" id="A0A4R1B795"/>
<protein>
    <submittedName>
        <fullName evidence="1">Uncharacterized protein</fullName>
    </submittedName>
</protein>
<evidence type="ECO:0000313" key="1">
    <source>
        <dbReference type="EMBL" id="TCJ12797.1"/>
    </source>
</evidence>
<dbReference type="EMBL" id="SJZB01000042">
    <property type="protein sequence ID" value="TCJ12797.1"/>
    <property type="molecule type" value="Genomic_DNA"/>
</dbReference>
<sequence>METRQGIITIVHGFHPATPVPAIVYRNNLRFRFALVFETAIPDCGSIVFQSESYIGLLSIIIRNLDFDGIQIDADENNTYDSFDSYKESLFRIAEPDRLPARRILFKNNGKLTCYEETEFWAFCGGPSPYSDSFTISFYTENDMSGTFDAICADSRFAEMVTIRETIQGLPRPELSWWRKLRLINRRWRKGSDR</sequence>
<organism evidence="1 2">
    <name type="scientific">Parasulfuritortus cantonensis</name>
    <dbReference type="NCBI Taxonomy" id="2528202"/>
    <lineage>
        <taxon>Bacteria</taxon>
        <taxon>Pseudomonadati</taxon>
        <taxon>Pseudomonadota</taxon>
        <taxon>Betaproteobacteria</taxon>
        <taxon>Nitrosomonadales</taxon>
        <taxon>Thiobacillaceae</taxon>
        <taxon>Parasulfuritortus</taxon>
    </lineage>
</organism>
<keyword evidence="2" id="KW-1185">Reference proteome</keyword>
<name>A0A4R1B795_9PROT</name>
<evidence type="ECO:0000313" key="2">
    <source>
        <dbReference type="Proteomes" id="UP000295443"/>
    </source>
</evidence>
<accession>A0A4R1B795</accession>
<dbReference type="RefSeq" id="WP_131447592.1">
    <property type="nucleotide sequence ID" value="NZ_SJZB01000042.1"/>
</dbReference>
<reference evidence="1 2" key="1">
    <citation type="submission" date="2019-03" db="EMBL/GenBank/DDBJ databases">
        <title>Genome sequence of Thiobacillaceae bacterium LSR1, a sulfur-oxidizing bacterium isolated from freshwater sediment.</title>
        <authorList>
            <person name="Li S."/>
        </authorList>
    </citation>
    <scope>NUCLEOTIDE SEQUENCE [LARGE SCALE GENOMIC DNA]</scope>
    <source>
        <strain evidence="1 2">LSR1</strain>
    </source>
</reference>